<evidence type="ECO:0000259" key="1">
    <source>
        <dbReference type="Pfam" id="PF03819"/>
    </source>
</evidence>
<dbReference type="NCBIfam" id="TIGR00444">
    <property type="entry name" value="mazG"/>
    <property type="match status" value="1"/>
</dbReference>
<protein>
    <submittedName>
        <fullName evidence="2">Nucleoside triphosphate pyrophosphohydrolase</fullName>
        <ecNumber evidence="2">3.6.1.9</ecNumber>
    </submittedName>
</protein>
<dbReference type="PANTHER" id="PTHR30522:SF0">
    <property type="entry name" value="NUCLEOSIDE TRIPHOSPHATE PYROPHOSPHOHYDROLASE"/>
    <property type="match status" value="1"/>
</dbReference>
<keyword evidence="2" id="KW-0378">Hydrolase</keyword>
<dbReference type="InterPro" id="IPR011551">
    <property type="entry name" value="NTP_PyrPHydrolase_MazG"/>
</dbReference>
<dbReference type="CDD" id="cd11528">
    <property type="entry name" value="NTP-PPase_MazG_Nterm"/>
    <property type="match status" value="1"/>
</dbReference>
<dbReference type="SUPFAM" id="SSF101386">
    <property type="entry name" value="all-alpha NTP pyrophosphatases"/>
    <property type="match status" value="2"/>
</dbReference>
<evidence type="ECO:0000313" key="2">
    <source>
        <dbReference type="EMBL" id="MCW1934623.1"/>
    </source>
</evidence>
<evidence type="ECO:0000313" key="3">
    <source>
        <dbReference type="Proteomes" id="UP001208938"/>
    </source>
</evidence>
<dbReference type="Proteomes" id="UP001208938">
    <property type="component" value="Unassembled WGS sequence"/>
</dbReference>
<organism evidence="2 3">
    <name type="scientific">Pararhodobacter zhoushanensis</name>
    <dbReference type="NCBI Taxonomy" id="2479545"/>
    <lineage>
        <taxon>Bacteria</taxon>
        <taxon>Pseudomonadati</taxon>
        <taxon>Pseudomonadota</taxon>
        <taxon>Alphaproteobacteria</taxon>
        <taxon>Rhodobacterales</taxon>
        <taxon>Paracoccaceae</taxon>
        <taxon>Pararhodobacter</taxon>
    </lineage>
</organism>
<dbReference type="CDD" id="cd11529">
    <property type="entry name" value="NTP-PPase_MazG_Cterm"/>
    <property type="match status" value="1"/>
</dbReference>
<dbReference type="RefSeq" id="WP_264507402.1">
    <property type="nucleotide sequence ID" value="NZ_JAPDFL010000001.1"/>
</dbReference>
<sequence>MADDSAGNDSLLTDPDGGLPRLAHIMARLRAPVGGCPWDLEQDFASIAPYTIEEAYEVADAIERQDWEGLKGELGDLLFQSVYHAQMAQEAGYFTLDDVLRGIADKMIARHPHVFGDEQIDSAEAQTEAWEARKMRERAAKAQTGVLDDVPVGHAGLTRAIKLQNRAARVGFDWPEVGQVVDKIAEEARELTEAAPEDQFEEYGDLLFVMANLARHLDIDPEAALRAANAKFTRRFRSIEAALAAQGRSPRDSDLAEMDLLWDAAKAAEKQR</sequence>
<dbReference type="EMBL" id="JAPDFL010000001">
    <property type="protein sequence ID" value="MCW1934623.1"/>
    <property type="molecule type" value="Genomic_DNA"/>
</dbReference>
<dbReference type="Pfam" id="PF01503">
    <property type="entry name" value="PRA-PH"/>
    <property type="match status" value="1"/>
</dbReference>
<dbReference type="EC" id="3.6.1.9" evidence="2"/>
<feature type="domain" description="NTP pyrophosphohydrolase MazG-like" evidence="1">
    <location>
        <begin position="42"/>
        <end position="115"/>
    </location>
</feature>
<dbReference type="InterPro" id="IPR048011">
    <property type="entry name" value="NTP-PPase_MazG-like_C"/>
</dbReference>
<dbReference type="InterPro" id="IPR048015">
    <property type="entry name" value="NTP-PPase_MazG-like_N"/>
</dbReference>
<accession>A0ABT3H4E5</accession>
<proteinExistence type="predicted"/>
<comment type="caution">
    <text evidence="2">The sequence shown here is derived from an EMBL/GenBank/DDBJ whole genome shotgun (WGS) entry which is preliminary data.</text>
</comment>
<dbReference type="InterPro" id="IPR021130">
    <property type="entry name" value="PRib-ATP_PPHydrolase-like"/>
</dbReference>
<reference evidence="2 3" key="1">
    <citation type="submission" date="2022-10" db="EMBL/GenBank/DDBJ databases">
        <title>Pararhodobacter sp. nov., isolated from marine algae.</title>
        <authorList>
            <person name="Choi B.J."/>
            <person name="Kim J.M."/>
            <person name="Lee J.K."/>
            <person name="Choi D.G."/>
            <person name="Jeon C.O."/>
        </authorList>
    </citation>
    <scope>NUCLEOTIDE SEQUENCE [LARGE SCALE GENOMIC DNA]</scope>
    <source>
        <strain evidence="2 3">ZQ420</strain>
    </source>
</reference>
<dbReference type="GO" id="GO:0047429">
    <property type="term" value="F:nucleoside triphosphate diphosphatase activity"/>
    <property type="evidence" value="ECO:0007669"/>
    <property type="project" value="UniProtKB-EC"/>
</dbReference>
<name>A0ABT3H4E5_9RHOB</name>
<gene>
    <name evidence="2" type="primary">mazG</name>
    <name evidence="2" type="ORF">OKW52_20790</name>
</gene>
<dbReference type="Gene3D" id="1.10.287.1080">
    <property type="entry name" value="MazG-like"/>
    <property type="match status" value="2"/>
</dbReference>
<dbReference type="InterPro" id="IPR004518">
    <property type="entry name" value="MazG-like_dom"/>
</dbReference>
<dbReference type="Pfam" id="PF03819">
    <property type="entry name" value="MazG"/>
    <property type="match status" value="1"/>
</dbReference>
<dbReference type="NCBIfam" id="NF007113">
    <property type="entry name" value="PRK09562.1"/>
    <property type="match status" value="1"/>
</dbReference>
<dbReference type="PANTHER" id="PTHR30522">
    <property type="entry name" value="NUCLEOSIDE TRIPHOSPHATE PYROPHOSPHOHYDROLASE"/>
    <property type="match status" value="1"/>
</dbReference>
<keyword evidence="3" id="KW-1185">Reference proteome</keyword>